<dbReference type="GO" id="GO:0032259">
    <property type="term" value="P:methylation"/>
    <property type="evidence" value="ECO:0007669"/>
    <property type="project" value="UniProtKB-KW"/>
</dbReference>
<dbReference type="SUPFAM" id="SSF53335">
    <property type="entry name" value="S-adenosyl-L-methionine-dependent methyltransferases"/>
    <property type="match status" value="1"/>
</dbReference>
<dbReference type="PANTHER" id="PTHR43464">
    <property type="entry name" value="METHYLTRANSFERASE"/>
    <property type="match status" value="1"/>
</dbReference>
<evidence type="ECO:0000313" key="5">
    <source>
        <dbReference type="EMBL" id="PRY02434.1"/>
    </source>
</evidence>
<dbReference type="Pfam" id="PF08241">
    <property type="entry name" value="Methyltransf_11"/>
    <property type="match status" value="1"/>
</dbReference>
<keyword evidence="2 5" id="KW-0808">Transferase</keyword>
<reference evidence="5 6" key="1">
    <citation type="submission" date="2018-03" db="EMBL/GenBank/DDBJ databases">
        <title>Genomic Encyclopedia of Archaeal and Bacterial Type Strains, Phase II (KMG-II): from individual species to whole genera.</title>
        <authorList>
            <person name="Goeker M."/>
        </authorList>
    </citation>
    <scope>NUCLEOTIDE SEQUENCE [LARGE SCALE GENOMIC DNA]</scope>
    <source>
        <strain evidence="5 6">DSM 45601</strain>
    </source>
</reference>
<protein>
    <submittedName>
        <fullName evidence="5">Methyltransferase family protein</fullName>
    </submittedName>
</protein>
<dbReference type="AlphaFoldDB" id="A0A2T0QER2"/>
<evidence type="ECO:0000256" key="3">
    <source>
        <dbReference type="ARBA" id="ARBA00022691"/>
    </source>
</evidence>
<dbReference type="CDD" id="cd02440">
    <property type="entry name" value="AdoMet_MTases"/>
    <property type="match status" value="1"/>
</dbReference>
<proteinExistence type="predicted"/>
<accession>A0A2T0QER2</accession>
<dbReference type="InterPro" id="IPR013216">
    <property type="entry name" value="Methyltransf_11"/>
</dbReference>
<keyword evidence="1 5" id="KW-0489">Methyltransferase</keyword>
<sequence>MTVGTDRAATGTAGRAEDGVVERVRRYWDWRAASFRADIAATPDREAWRRAYAEAAAALLPGRAAPLRVLDVGSGTGFVALLFAELGHEVTAVEPAAAMREIAAKEAAERGTGLRLLDGVAHPLPELDGGFDLVTCRNVLWTLPDPAAALAHWRGVLRPGGAVLVSDGMWNTWRHELRLLREGLRSRGGEAVGPRFLAAYLGIRRRLPYYRGLDAARARRVLAQAGYPSPVVLDHLLPADSYQAGTGDGYCLVGARTAADRAAAPHES</sequence>
<evidence type="ECO:0000259" key="4">
    <source>
        <dbReference type="Pfam" id="PF08241"/>
    </source>
</evidence>
<dbReference type="PANTHER" id="PTHR43464:SF19">
    <property type="entry name" value="UBIQUINONE BIOSYNTHESIS O-METHYLTRANSFERASE, MITOCHONDRIAL"/>
    <property type="match status" value="1"/>
</dbReference>
<keyword evidence="6" id="KW-1185">Reference proteome</keyword>
<dbReference type="RefSeq" id="WP_170140875.1">
    <property type="nucleotide sequence ID" value="NZ_PVZC01000001.1"/>
</dbReference>
<feature type="domain" description="Methyltransferase type 11" evidence="4">
    <location>
        <begin position="70"/>
        <end position="164"/>
    </location>
</feature>
<evidence type="ECO:0000313" key="6">
    <source>
        <dbReference type="Proteomes" id="UP000237846"/>
    </source>
</evidence>
<evidence type="ECO:0000256" key="2">
    <source>
        <dbReference type="ARBA" id="ARBA00022679"/>
    </source>
</evidence>
<evidence type="ECO:0000256" key="1">
    <source>
        <dbReference type="ARBA" id="ARBA00022603"/>
    </source>
</evidence>
<dbReference type="InterPro" id="IPR029063">
    <property type="entry name" value="SAM-dependent_MTases_sf"/>
</dbReference>
<dbReference type="Gene3D" id="3.40.50.150">
    <property type="entry name" value="Vaccinia Virus protein VP39"/>
    <property type="match status" value="1"/>
</dbReference>
<gene>
    <name evidence="5" type="ORF">CLV72_1011036</name>
</gene>
<comment type="caution">
    <text evidence="5">The sequence shown here is derived from an EMBL/GenBank/DDBJ whole genome shotgun (WGS) entry which is preliminary data.</text>
</comment>
<dbReference type="Proteomes" id="UP000237846">
    <property type="component" value="Unassembled WGS sequence"/>
</dbReference>
<organism evidence="5 6">
    <name type="scientific">Allonocardiopsis opalescens</name>
    <dbReference type="NCBI Taxonomy" id="1144618"/>
    <lineage>
        <taxon>Bacteria</taxon>
        <taxon>Bacillati</taxon>
        <taxon>Actinomycetota</taxon>
        <taxon>Actinomycetes</taxon>
        <taxon>Streptosporangiales</taxon>
        <taxon>Allonocardiopsis</taxon>
    </lineage>
</organism>
<dbReference type="GO" id="GO:0008757">
    <property type="term" value="F:S-adenosylmethionine-dependent methyltransferase activity"/>
    <property type="evidence" value="ECO:0007669"/>
    <property type="project" value="InterPro"/>
</dbReference>
<name>A0A2T0QER2_9ACTN</name>
<dbReference type="EMBL" id="PVZC01000001">
    <property type="protein sequence ID" value="PRY02434.1"/>
    <property type="molecule type" value="Genomic_DNA"/>
</dbReference>
<keyword evidence="3" id="KW-0949">S-adenosyl-L-methionine</keyword>